<dbReference type="EMBL" id="CP044331">
    <property type="protein sequence ID" value="QGM99736.1"/>
    <property type="molecule type" value="Genomic_DNA"/>
</dbReference>
<dbReference type="Pfam" id="PF03928">
    <property type="entry name" value="HbpS-like"/>
    <property type="match status" value="1"/>
</dbReference>
<protein>
    <submittedName>
        <fullName evidence="1">Heme-binding protein</fullName>
    </submittedName>
</protein>
<dbReference type="InterPro" id="IPR005624">
    <property type="entry name" value="PduO/GlcC-like"/>
</dbReference>
<dbReference type="Proteomes" id="UP000422569">
    <property type="component" value="Chromosome"/>
</dbReference>
<dbReference type="SUPFAM" id="SSF143744">
    <property type="entry name" value="GlcG-like"/>
    <property type="match status" value="1"/>
</dbReference>
<proteinExistence type="predicted"/>
<dbReference type="AlphaFoldDB" id="A0A6B8MAL0"/>
<dbReference type="KEGG" id="mpar:F7D14_15345"/>
<dbReference type="Gene3D" id="3.30.450.150">
    <property type="entry name" value="Haem-degrading domain"/>
    <property type="match status" value="1"/>
</dbReference>
<sequence>MLCISVVAFGAVNGVALASDSEGDGRSCPVSWQTLRDALRAAKADRSVTTPGAFGNNMWGVVVNRTGAVCAVAFSGSAASDQWLLSRQIAAAKAFTANGLSLDSILGGSKQLSTQQLYDLVQPGGGLYGVHFGNIQDAADATKGPASKWGAASDPMVGLRVAGMITFGGGLALVNNRGVVVGGLGISGDTACQDDKFARAVRTGLGLNGGVADAGTGATCR</sequence>
<evidence type="ECO:0000313" key="2">
    <source>
        <dbReference type="Proteomes" id="UP000422569"/>
    </source>
</evidence>
<reference evidence="1 2" key="1">
    <citation type="submission" date="2019-09" db="EMBL/GenBank/DDBJ databases">
        <title>Isolation and complete genome sequencing of Methylocystis species.</title>
        <authorList>
            <person name="Rumah B.L."/>
            <person name="Stead C.E."/>
            <person name="Stevens B.C."/>
            <person name="Minton N.P."/>
            <person name="Grosse-Honebrink A."/>
            <person name="Zhang Y."/>
        </authorList>
    </citation>
    <scope>NUCLEOTIDE SEQUENCE [LARGE SCALE GENOMIC DNA]</scope>
    <source>
        <strain evidence="1 2">BRCS2</strain>
    </source>
</reference>
<dbReference type="InterPro" id="IPR038084">
    <property type="entry name" value="PduO/GlcC-like_sf"/>
</dbReference>
<organism evidence="1 2">
    <name type="scientific">Methylocystis parvus</name>
    <dbReference type="NCBI Taxonomy" id="134"/>
    <lineage>
        <taxon>Bacteria</taxon>
        <taxon>Pseudomonadati</taxon>
        <taxon>Pseudomonadota</taxon>
        <taxon>Alphaproteobacteria</taxon>
        <taxon>Hyphomicrobiales</taxon>
        <taxon>Methylocystaceae</taxon>
        <taxon>Methylocystis</taxon>
    </lineage>
</organism>
<name>A0A6B8MAL0_9HYPH</name>
<accession>A0A6B8MAL0</accession>
<evidence type="ECO:0000313" key="1">
    <source>
        <dbReference type="EMBL" id="QGM99736.1"/>
    </source>
</evidence>
<keyword evidence="2" id="KW-1185">Reference proteome</keyword>
<gene>
    <name evidence="1" type="ORF">F7D14_15345</name>
</gene>